<dbReference type="EMBL" id="BSXT01000583">
    <property type="protein sequence ID" value="GMF30506.1"/>
    <property type="molecule type" value="Genomic_DNA"/>
</dbReference>
<evidence type="ECO:0000313" key="3">
    <source>
        <dbReference type="Proteomes" id="UP001165121"/>
    </source>
</evidence>
<gene>
    <name evidence="2" type="ORF">Pfra01_000677600</name>
</gene>
<dbReference type="Proteomes" id="UP001165121">
    <property type="component" value="Unassembled WGS sequence"/>
</dbReference>
<evidence type="ECO:0000313" key="2">
    <source>
        <dbReference type="EMBL" id="GMF30506.1"/>
    </source>
</evidence>
<feature type="compositionally biased region" description="Basic and acidic residues" evidence="1">
    <location>
        <begin position="37"/>
        <end position="62"/>
    </location>
</feature>
<comment type="caution">
    <text evidence="2">The sequence shown here is derived from an EMBL/GenBank/DDBJ whole genome shotgun (WGS) entry which is preliminary data.</text>
</comment>
<protein>
    <submittedName>
        <fullName evidence="2">Unnamed protein product</fullName>
    </submittedName>
</protein>
<proteinExistence type="predicted"/>
<name>A0A9W6UC76_9STRA</name>
<sequence length="72" mass="8342">MSSRHDRHYRHGRHIAMVATTDTIDWIDTKGRVDANHDPLDDNIEHDQHEGTIDTIKTKDMVHSGNDTPRTR</sequence>
<organism evidence="2 3">
    <name type="scientific">Phytophthora fragariaefolia</name>
    <dbReference type="NCBI Taxonomy" id="1490495"/>
    <lineage>
        <taxon>Eukaryota</taxon>
        <taxon>Sar</taxon>
        <taxon>Stramenopiles</taxon>
        <taxon>Oomycota</taxon>
        <taxon>Peronosporomycetes</taxon>
        <taxon>Peronosporales</taxon>
        <taxon>Peronosporaceae</taxon>
        <taxon>Phytophthora</taxon>
    </lineage>
</organism>
<keyword evidence="3" id="KW-1185">Reference proteome</keyword>
<dbReference type="AlphaFoldDB" id="A0A9W6UC76"/>
<evidence type="ECO:0000256" key="1">
    <source>
        <dbReference type="SAM" id="MobiDB-lite"/>
    </source>
</evidence>
<feature type="region of interest" description="Disordered" evidence="1">
    <location>
        <begin position="37"/>
        <end position="72"/>
    </location>
</feature>
<accession>A0A9W6UC76</accession>
<reference evidence="2" key="1">
    <citation type="submission" date="2023-04" db="EMBL/GenBank/DDBJ databases">
        <title>Phytophthora fragariaefolia NBRC 109709.</title>
        <authorList>
            <person name="Ichikawa N."/>
            <person name="Sato H."/>
            <person name="Tonouchi N."/>
        </authorList>
    </citation>
    <scope>NUCLEOTIDE SEQUENCE</scope>
    <source>
        <strain evidence="2">NBRC 109709</strain>
    </source>
</reference>